<evidence type="ECO:0000256" key="1">
    <source>
        <dbReference type="SAM" id="MobiDB-lite"/>
    </source>
</evidence>
<dbReference type="InterPro" id="IPR008700">
    <property type="entry name" value="TypeIII_avirulence_cleave"/>
</dbReference>
<keyword evidence="2" id="KW-1133">Transmembrane helix</keyword>
<keyword evidence="2" id="KW-0812">Transmembrane</keyword>
<gene>
    <name evidence="5" type="primary">LOC110776430</name>
</gene>
<evidence type="ECO:0000259" key="3">
    <source>
        <dbReference type="Pfam" id="PF05627"/>
    </source>
</evidence>
<dbReference type="InterPro" id="IPR040387">
    <property type="entry name" value="RIN4/NOI4"/>
</dbReference>
<feature type="region of interest" description="Disordered" evidence="1">
    <location>
        <begin position="196"/>
        <end position="215"/>
    </location>
</feature>
<feature type="domain" description="RIN4 pathogenic type III effector avirulence factor Avr cleavage site" evidence="3">
    <location>
        <begin position="3"/>
        <end position="29"/>
    </location>
</feature>
<protein>
    <submittedName>
        <fullName evidence="5">RPM1-interacting protein 4 isoform X1</fullName>
    </submittedName>
</protein>
<dbReference type="PANTHER" id="PTHR33159:SF49">
    <property type="entry name" value="RPM1-INTERACTING PROTEIN 4"/>
    <property type="match status" value="1"/>
</dbReference>
<reference evidence="5" key="2">
    <citation type="submission" date="2025-08" db="UniProtKB">
        <authorList>
            <consortium name="RefSeq"/>
        </authorList>
    </citation>
    <scope>IDENTIFICATION</scope>
    <source>
        <tissue evidence="5">Leaf</tissue>
    </source>
</reference>
<feature type="transmembrane region" description="Helical" evidence="2">
    <location>
        <begin position="236"/>
        <end position="261"/>
    </location>
</feature>
<feature type="domain" description="RIN4 pathogenic type III effector avirulence factor Avr cleavage site" evidence="3">
    <location>
        <begin position="165"/>
        <end position="197"/>
    </location>
</feature>
<dbReference type="Pfam" id="PF05627">
    <property type="entry name" value="AvrRpt-cleavage"/>
    <property type="match status" value="2"/>
</dbReference>
<dbReference type="PANTHER" id="PTHR33159">
    <property type="entry name" value="RPM1-INTERACTING PROTEIN 4 (RIN4) FAMILY PROTEIN"/>
    <property type="match status" value="1"/>
</dbReference>
<accession>A0ABM3R5P0</accession>
<evidence type="ECO:0000256" key="2">
    <source>
        <dbReference type="SAM" id="Phobius"/>
    </source>
</evidence>
<feature type="compositionally biased region" description="Basic and acidic residues" evidence="1">
    <location>
        <begin position="51"/>
        <end position="74"/>
    </location>
</feature>
<sequence>MARTNVPKFGNWETEEDIPYTAYFENPRRVSSSEKVNPNKSPDNPNLVSRFEARRGSEKQEHMVKQEDGEHNVRSYDSPSRPNGGRRASVNSPKRVARINGGGFRSADNSPMHPHYQAKKGSTVSSPSRERKGPSDGNGNLGLAPSTPGRSRLRTVVRGNETPDRGASVPKFGEWDETDPSSADGFTHIFNKVKEERHGSTGDSNATAVQTQQSDKSKKSKSKVCFFCNPKILCTFMIVAVGCLKPTLFFFSISLSGLRVLSLVRKLMQLLAYIHSL</sequence>
<dbReference type="Proteomes" id="UP000813463">
    <property type="component" value="Chromosome 1"/>
</dbReference>
<name>A0ABM3R5P0_SPIOL</name>
<keyword evidence="2" id="KW-0472">Membrane</keyword>
<dbReference type="RefSeq" id="XP_056690929.1">
    <property type="nucleotide sequence ID" value="XM_056834951.1"/>
</dbReference>
<evidence type="ECO:0000313" key="4">
    <source>
        <dbReference type="Proteomes" id="UP000813463"/>
    </source>
</evidence>
<feature type="region of interest" description="Disordered" evidence="1">
    <location>
        <begin position="26"/>
        <end position="180"/>
    </location>
</feature>
<proteinExistence type="predicted"/>
<feature type="compositionally biased region" description="Polar residues" evidence="1">
    <location>
        <begin position="33"/>
        <end position="47"/>
    </location>
</feature>
<evidence type="ECO:0000313" key="5">
    <source>
        <dbReference type="RefSeq" id="XP_056690929.1"/>
    </source>
</evidence>
<feature type="compositionally biased region" description="Polar residues" evidence="1">
    <location>
        <begin position="201"/>
        <end position="214"/>
    </location>
</feature>
<dbReference type="GeneID" id="110776430"/>
<organism evidence="4 5">
    <name type="scientific">Spinacia oleracea</name>
    <name type="common">Spinach</name>
    <dbReference type="NCBI Taxonomy" id="3562"/>
    <lineage>
        <taxon>Eukaryota</taxon>
        <taxon>Viridiplantae</taxon>
        <taxon>Streptophyta</taxon>
        <taxon>Embryophyta</taxon>
        <taxon>Tracheophyta</taxon>
        <taxon>Spermatophyta</taxon>
        <taxon>Magnoliopsida</taxon>
        <taxon>eudicotyledons</taxon>
        <taxon>Gunneridae</taxon>
        <taxon>Pentapetalae</taxon>
        <taxon>Caryophyllales</taxon>
        <taxon>Chenopodiaceae</taxon>
        <taxon>Chenopodioideae</taxon>
        <taxon>Anserineae</taxon>
        <taxon>Spinacia</taxon>
    </lineage>
</organism>
<reference evidence="4" key="1">
    <citation type="journal article" date="2021" name="Nat. Commun.">
        <title>Genomic analyses provide insights into spinach domestication and the genetic basis of agronomic traits.</title>
        <authorList>
            <person name="Cai X."/>
            <person name="Sun X."/>
            <person name="Xu C."/>
            <person name="Sun H."/>
            <person name="Wang X."/>
            <person name="Ge C."/>
            <person name="Zhang Z."/>
            <person name="Wang Q."/>
            <person name="Fei Z."/>
            <person name="Jiao C."/>
            <person name="Wang Q."/>
        </authorList>
    </citation>
    <scope>NUCLEOTIDE SEQUENCE [LARGE SCALE GENOMIC DNA]</scope>
    <source>
        <strain evidence="4">cv. Varoflay</strain>
    </source>
</reference>
<keyword evidence="4" id="KW-1185">Reference proteome</keyword>